<dbReference type="PANTHER" id="PTHR46847">
    <property type="entry name" value="D-ALLOSE-BINDING PERIPLASMIC PROTEIN-RELATED"/>
    <property type="match status" value="1"/>
</dbReference>
<sequence length="333" mass="37144">MRKTFLELVMIIIAILLLLPSCSQKNYYRENYDSQNQKVVNKVVLGFSQVGAESDWRTANSESIQSAAQAEGIKLIFSNAQQKQENQIKAIRSFIAQKVDIIAFSPIVENGWEDVLNEAKIAGIPVIVMDRAIDIQDKALYVTHIGSDFEEEGRKAGRWLLEKVKKTKGSINVVELRGTFGSSPTNGRSKGFEEIIKPNTFIKMIGCKYGDFMKSKGKEIMENFLKSEGNRIHVVYSHNDDMALGAVEAIEEYGLKPGEDIIIISIDAVKAAFQAMIEGKINCTVECNPLQGPELMKAAKSIMKGNSLPKRIIINEGIFSQDMAKSELPNRKY</sequence>
<evidence type="ECO:0000259" key="4">
    <source>
        <dbReference type="Pfam" id="PF13407"/>
    </source>
</evidence>
<dbReference type="GO" id="GO:0030313">
    <property type="term" value="C:cell envelope"/>
    <property type="evidence" value="ECO:0007669"/>
    <property type="project" value="UniProtKB-SubCell"/>
</dbReference>
<dbReference type="RefSeq" id="WP_201781964.1">
    <property type="nucleotide sequence ID" value="NZ_JQKC01000017.1"/>
</dbReference>
<comment type="subcellular location">
    <subcellularLocation>
        <location evidence="1">Cell envelope</location>
    </subcellularLocation>
</comment>
<dbReference type="Gene3D" id="3.40.50.2300">
    <property type="match status" value="2"/>
</dbReference>
<dbReference type="PANTHER" id="PTHR46847:SF3">
    <property type="entry name" value="GALACTOFURANOSE-BINDING PROTEIN YTFQ"/>
    <property type="match status" value="1"/>
</dbReference>
<evidence type="ECO:0000313" key="6">
    <source>
        <dbReference type="Proteomes" id="UP000036923"/>
    </source>
</evidence>
<dbReference type="EMBL" id="LGTC01000001">
    <property type="protein sequence ID" value="KNY27833.1"/>
    <property type="molecule type" value="Genomic_DNA"/>
</dbReference>
<proteinExistence type="inferred from homology"/>
<organism evidence="5 6">
    <name type="scientific">Pseudobacteroides cellulosolvens ATCC 35603 = DSM 2933</name>
    <dbReference type="NCBI Taxonomy" id="398512"/>
    <lineage>
        <taxon>Bacteria</taxon>
        <taxon>Bacillati</taxon>
        <taxon>Bacillota</taxon>
        <taxon>Clostridia</taxon>
        <taxon>Eubacteriales</taxon>
        <taxon>Oscillospiraceae</taxon>
        <taxon>Pseudobacteroides</taxon>
    </lineage>
</organism>
<dbReference type="PATRIC" id="fig|398512.5.peg.3253"/>
<reference evidence="6" key="1">
    <citation type="submission" date="2015-07" db="EMBL/GenBank/DDBJ databases">
        <title>Near-Complete Genome Sequence of the Cellulolytic Bacterium Bacteroides (Pseudobacteroides) cellulosolvens ATCC 35603.</title>
        <authorList>
            <person name="Dassa B."/>
            <person name="Utturkar S.M."/>
            <person name="Klingeman D.M."/>
            <person name="Hurt R.A."/>
            <person name="Keller M."/>
            <person name="Xu J."/>
            <person name="Reddy Y.H.K."/>
            <person name="Borovok I."/>
            <person name="Grinberg I.R."/>
            <person name="Lamed R."/>
            <person name="Zhivin O."/>
            <person name="Bayer E.A."/>
            <person name="Brown S.D."/>
        </authorList>
    </citation>
    <scope>NUCLEOTIDE SEQUENCE [LARGE SCALE GENOMIC DNA]</scope>
    <source>
        <strain evidence="6">DSM 2933</strain>
    </source>
</reference>
<gene>
    <name evidence="5" type="ORF">Bccel_3104</name>
</gene>
<dbReference type="STRING" id="398512.Bccel_3104"/>
<evidence type="ECO:0000256" key="3">
    <source>
        <dbReference type="ARBA" id="ARBA00022729"/>
    </source>
</evidence>
<comment type="similarity">
    <text evidence="2">Belongs to the bacterial solute-binding protein 2 family.</text>
</comment>
<keyword evidence="6" id="KW-1185">Reference proteome</keyword>
<dbReference type="AlphaFoldDB" id="A0A0L6JPX4"/>
<dbReference type="InterPro" id="IPR028082">
    <property type="entry name" value="Peripla_BP_I"/>
</dbReference>
<evidence type="ECO:0000256" key="2">
    <source>
        <dbReference type="ARBA" id="ARBA00007639"/>
    </source>
</evidence>
<name>A0A0L6JPX4_9FIRM</name>
<evidence type="ECO:0000313" key="5">
    <source>
        <dbReference type="EMBL" id="KNY27833.1"/>
    </source>
</evidence>
<dbReference type="InterPro" id="IPR025997">
    <property type="entry name" value="SBP_2_dom"/>
</dbReference>
<feature type="domain" description="Periplasmic binding protein" evidence="4">
    <location>
        <begin position="46"/>
        <end position="306"/>
    </location>
</feature>
<dbReference type="SUPFAM" id="SSF53822">
    <property type="entry name" value="Periplasmic binding protein-like I"/>
    <property type="match status" value="1"/>
</dbReference>
<evidence type="ECO:0000256" key="1">
    <source>
        <dbReference type="ARBA" id="ARBA00004196"/>
    </source>
</evidence>
<dbReference type="Pfam" id="PF13407">
    <property type="entry name" value="Peripla_BP_4"/>
    <property type="match status" value="1"/>
</dbReference>
<dbReference type="Proteomes" id="UP000036923">
    <property type="component" value="Unassembled WGS sequence"/>
</dbReference>
<accession>A0A0L6JPX4</accession>
<dbReference type="CDD" id="cd06309">
    <property type="entry name" value="PBP1_galactofuranose_YtfQ-like"/>
    <property type="match status" value="1"/>
</dbReference>
<dbReference type="eggNOG" id="COG1879">
    <property type="taxonomic scope" value="Bacteria"/>
</dbReference>
<protein>
    <submittedName>
        <fullName evidence="5">Periplasmic binding protein domain containing protein</fullName>
    </submittedName>
</protein>
<dbReference type="GO" id="GO:0030246">
    <property type="term" value="F:carbohydrate binding"/>
    <property type="evidence" value="ECO:0007669"/>
    <property type="project" value="UniProtKB-ARBA"/>
</dbReference>
<keyword evidence="3" id="KW-0732">Signal</keyword>
<comment type="caution">
    <text evidence="5">The sequence shown here is derived from an EMBL/GenBank/DDBJ whole genome shotgun (WGS) entry which is preliminary data.</text>
</comment>